<evidence type="ECO:0000256" key="1">
    <source>
        <dbReference type="SAM" id="Phobius"/>
    </source>
</evidence>
<keyword evidence="1" id="KW-0812">Transmembrane</keyword>
<accession>A0A0A2A470</accession>
<proteinExistence type="predicted"/>
<dbReference type="AlphaFoldDB" id="A0A0A2A470"/>
<feature type="transmembrane region" description="Helical" evidence="1">
    <location>
        <begin position="6"/>
        <end position="23"/>
    </location>
</feature>
<organism evidence="2 3">
    <name type="scientific">Prochlorococcus marinus str. MIT 9201</name>
    <dbReference type="NCBI Taxonomy" id="93057"/>
    <lineage>
        <taxon>Bacteria</taxon>
        <taxon>Bacillati</taxon>
        <taxon>Cyanobacteriota</taxon>
        <taxon>Cyanophyceae</taxon>
        <taxon>Synechococcales</taxon>
        <taxon>Prochlorococcaceae</taxon>
        <taxon>Prochlorococcus</taxon>
    </lineage>
</organism>
<comment type="caution">
    <text evidence="2">The sequence shown here is derived from an EMBL/GenBank/DDBJ whole genome shotgun (WGS) entry which is preliminary data.</text>
</comment>
<name>A0A0A2A470_PROMR</name>
<evidence type="ECO:0000313" key="3">
    <source>
        <dbReference type="Proteomes" id="UP000030355"/>
    </source>
</evidence>
<gene>
    <name evidence="2" type="ORF">EU95_1313</name>
</gene>
<sequence>MTQYIYVDFILSIFGVCLYILGLKKVLFNDPKNLSGIK</sequence>
<protein>
    <submittedName>
        <fullName evidence="2">Uncharacterized protein</fullName>
    </submittedName>
</protein>
<reference evidence="3" key="1">
    <citation type="journal article" date="2014" name="Sci. Data">
        <title>Genomes of diverse isolates of the marine cyanobacterium Prochlorococcus.</title>
        <authorList>
            <person name="Biller S."/>
            <person name="Berube P."/>
            <person name="Thompson J."/>
            <person name="Kelly L."/>
            <person name="Roggensack S."/>
            <person name="Awad L."/>
            <person name="Roache-Johnson K."/>
            <person name="Ding H."/>
            <person name="Giovannoni S.J."/>
            <person name="Moore L.R."/>
            <person name="Chisholm S.W."/>
        </authorList>
    </citation>
    <scope>NUCLEOTIDE SEQUENCE [LARGE SCALE GENOMIC DNA]</scope>
    <source>
        <strain evidence="3">MIT 9201</strain>
    </source>
</reference>
<keyword evidence="1" id="KW-0472">Membrane</keyword>
<dbReference type="Proteomes" id="UP000030355">
    <property type="component" value="Unassembled WGS sequence"/>
</dbReference>
<keyword evidence="1" id="KW-1133">Transmembrane helix</keyword>
<evidence type="ECO:0000313" key="2">
    <source>
        <dbReference type="EMBL" id="KGF95621.1"/>
    </source>
</evidence>
<dbReference type="EMBL" id="JNAL01000014">
    <property type="protein sequence ID" value="KGF95621.1"/>
    <property type="molecule type" value="Genomic_DNA"/>
</dbReference>